<feature type="domain" description="HTH lysR-type" evidence="5">
    <location>
        <begin position="3"/>
        <end position="60"/>
    </location>
</feature>
<dbReference type="SUPFAM" id="SSF46785">
    <property type="entry name" value="Winged helix' DNA-binding domain"/>
    <property type="match status" value="1"/>
</dbReference>
<dbReference type="PANTHER" id="PTHR30126">
    <property type="entry name" value="HTH-TYPE TRANSCRIPTIONAL REGULATOR"/>
    <property type="match status" value="1"/>
</dbReference>
<protein>
    <submittedName>
        <fullName evidence="6">LysR family transcriptional regulator</fullName>
    </submittedName>
</protein>
<evidence type="ECO:0000313" key="7">
    <source>
        <dbReference type="Proteomes" id="UP000626210"/>
    </source>
</evidence>
<dbReference type="Pfam" id="PF03466">
    <property type="entry name" value="LysR_substrate"/>
    <property type="match status" value="1"/>
</dbReference>
<dbReference type="InterPro" id="IPR036388">
    <property type="entry name" value="WH-like_DNA-bd_sf"/>
</dbReference>
<dbReference type="InterPro" id="IPR005119">
    <property type="entry name" value="LysR_subst-bd"/>
</dbReference>
<proteinExistence type="inferred from homology"/>
<name>A0ABQ3FV69_9BURK</name>
<dbReference type="SUPFAM" id="SSF53850">
    <property type="entry name" value="Periplasmic binding protein-like II"/>
    <property type="match status" value="1"/>
</dbReference>
<comment type="caution">
    <text evidence="6">The sequence shown here is derived from an EMBL/GenBank/DDBJ whole genome shotgun (WGS) entry which is preliminary data.</text>
</comment>
<gene>
    <name evidence="6" type="ORF">GCM10007320_03850</name>
</gene>
<sequence length="302" mass="32900">MAMTLKQLEAFYWAATCLNFSVAAERVHLSVSSLSKRIAELEASLGTPLFDRSGRAAELTPQGEQLLPRVRALLHDAAQLQQSAGRSVGLQGRCRIGFGELSGLTWLPKLVQKVAELHPALQLEPYADIGQVLEQRIVDGELDCVVIAGPSSRSSLAFEQVAQVRFVWAASADFLARAGTDEPQRLVREQLLIALPVGSGATRTLDEWLGRQGLGIERRLSCNSWGAVVGMVAEGLGFTYMPQGWAEALQARGVLTILSGGGALVPLTYTVQWRRDDARPLITEMREIIRSVIDFPAPRCLV</sequence>
<dbReference type="EMBL" id="BMYK01000001">
    <property type="protein sequence ID" value="GHC69940.1"/>
    <property type="molecule type" value="Genomic_DNA"/>
</dbReference>
<dbReference type="CDD" id="cd05466">
    <property type="entry name" value="PBP2_LTTR_substrate"/>
    <property type="match status" value="1"/>
</dbReference>
<dbReference type="InterPro" id="IPR036390">
    <property type="entry name" value="WH_DNA-bd_sf"/>
</dbReference>
<keyword evidence="4" id="KW-0804">Transcription</keyword>
<accession>A0ABQ3FV69</accession>
<dbReference type="Gene3D" id="3.40.190.10">
    <property type="entry name" value="Periplasmic binding protein-like II"/>
    <property type="match status" value="2"/>
</dbReference>
<evidence type="ECO:0000313" key="6">
    <source>
        <dbReference type="EMBL" id="GHC69940.1"/>
    </source>
</evidence>
<dbReference type="Gene3D" id="1.10.10.10">
    <property type="entry name" value="Winged helix-like DNA-binding domain superfamily/Winged helix DNA-binding domain"/>
    <property type="match status" value="1"/>
</dbReference>
<evidence type="ECO:0000256" key="3">
    <source>
        <dbReference type="ARBA" id="ARBA00023125"/>
    </source>
</evidence>
<evidence type="ECO:0000259" key="5">
    <source>
        <dbReference type="PROSITE" id="PS50931"/>
    </source>
</evidence>
<evidence type="ECO:0000256" key="4">
    <source>
        <dbReference type="ARBA" id="ARBA00023163"/>
    </source>
</evidence>
<comment type="similarity">
    <text evidence="1">Belongs to the LysR transcriptional regulatory family.</text>
</comment>
<evidence type="ECO:0000256" key="2">
    <source>
        <dbReference type="ARBA" id="ARBA00023015"/>
    </source>
</evidence>
<keyword evidence="3" id="KW-0238">DNA-binding</keyword>
<reference evidence="7" key="1">
    <citation type="journal article" date="2019" name="Int. J. Syst. Evol. Microbiol.">
        <title>The Global Catalogue of Microorganisms (GCM) 10K type strain sequencing project: providing services to taxonomists for standard genome sequencing and annotation.</title>
        <authorList>
            <consortium name="The Broad Institute Genomics Platform"/>
            <consortium name="The Broad Institute Genome Sequencing Center for Infectious Disease"/>
            <person name="Wu L."/>
            <person name="Ma J."/>
        </authorList>
    </citation>
    <scope>NUCLEOTIDE SEQUENCE [LARGE SCALE GENOMIC DNA]</scope>
    <source>
        <strain evidence="7">KCTC 23314</strain>
    </source>
</reference>
<dbReference type="PROSITE" id="PS50931">
    <property type="entry name" value="HTH_LYSR"/>
    <property type="match status" value="1"/>
</dbReference>
<dbReference type="PANTHER" id="PTHR30126:SF94">
    <property type="entry name" value="LYSR FAMILY TRANSCRIPTIONAL REGULATOR"/>
    <property type="match status" value="1"/>
</dbReference>
<evidence type="ECO:0000256" key="1">
    <source>
        <dbReference type="ARBA" id="ARBA00009437"/>
    </source>
</evidence>
<dbReference type="PRINTS" id="PR00039">
    <property type="entry name" value="HTHLYSR"/>
</dbReference>
<dbReference type="InterPro" id="IPR000847">
    <property type="entry name" value="LysR_HTH_N"/>
</dbReference>
<dbReference type="Proteomes" id="UP000626210">
    <property type="component" value="Unassembled WGS sequence"/>
</dbReference>
<keyword evidence="7" id="KW-1185">Reference proteome</keyword>
<keyword evidence="2" id="KW-0805">Transcription regulation</keyword>
<dbReference type="Pfam" id="PF00126">
    <property type="entry name" value="HTH_1"/>
    <property type="match status" value="1"/>
</dbReference>
<organism evidence="6 7">
    <name type="scientific">Pseudorhodoferax aquiterrae</name>
    <dbReference type="NCBI Taxonomy" id="747304"/>
    <lineage>
        <taxon>Bacteria</taxon>
        <taxon>Pseudomonadati</taxon>
        <taxon>Pseudomonadota</taxon>
        <taxon>Betaproteobacteria</taxon>
        <taxon>Burkholderiales</taxon>
        <taxon>Comamonadaceae</taxon>
    </lineage>
</organism>